<sequence length="466" mass="52009">MDWIDSMAVLATPRIPTLRTPYNSANFPNSSNPPTRRTEPAMTPAAIRYSIRPSNPEAHLFEVRCTLPDPDPAGQRFALPAWIPGSYLIRDFARHVMAIRAEAGGQAVALDKINKHTWQAAPLATGGTLSVICEIYAWDLSVRGAHVDQTHAFFNGSSVFLRAHGHEHRRCLIELQRPIGQRFQDWRVATALPIAEGEKGAAGSDGFGLYQAADYDELIDHPVEMGTFTLAVFTACGVPHEVAISGRHDGDLARLTADLTRICEWQIRFFGQPAPMSRYVFLITAVGDAYGGLEHRASTALLCARDDLPYPGMKGTPERYRTFLGLCSHEYFHAWNVKRIKPAAFVAYNLDRENYTTLLWAFEGFTSYYDDLALLRCGVIKARDWLQLVAKTIDRVLSNPGRRRQTLAQSSFDAWTKYYRPDENTPNAVVSYYAKGALVALALDLTLRLGTENRKSLGCGSFRPRL</sequence>
<dbReference type="EMBL" id="FLQX01000016">
    <property type="protein sequence ID" value="SBT03751.1"/>
    <property type="molecule type" value="Genomic_DNA"/>
</dbReference>
<proteinExistence type="predicted"/>
<dbReference type="InterPro" id="IPR040756">
    <property type="entry name" value="Peptidase_M61_N"/>
</dbReference>
<accession>A0A1A8XGB4</accession>
<dbReference type="Proteomes" id="UP000199169">
    <property type="component" value="Unassembled WGS sequence"/>
</dbReference>
<dbReference type="STRING" id="1860102.ACCAA_1120007"/>
<keyword evidence="4" id="KW-1185">Reference proteome</keyword>
<name>A0A1A8XGB4_9PROT</name>
<dbReference type="SUPFAM" id="SSF55486">
    <property type="entry name" value="Metalloproteases ('zincins'), catalytic domain"/>
    <property type="match status" value="1"/>
</dbReference>
<evidence type="ECO:0000313" key="4">
    <source>
        <dbReference type="Proteomes" id="UP000199169"/>
    </source>
</evidence>
<dbReference type="Pfam" id="PF05299">
    <property type="entry name" value="Peptidase_M61"/>
    <property type="match status" value="1"/>
</dbReference>
<dbReference type="Gene3D" id="1.10.390.10">
    <property type="entry name" value="Neutral Protease Domain 2"/>
    <property type="match status" value="1"/>
</dbReference>
<feature type="domain" description="Peptidase M61 N-terminal" evidence="2">
    <location>
        <begin position="48"/>
        <end position="226"/>
    </location>
</feature>
<protein>
    <submittedName>
        <fullName evidence="3">Peptidase M61 domain protein</fullName>
    </submittedName>
</protein>
<reference evidence="4" key="1">
    <citation type="submission" date="2016-06" db="EMBL/GenBank/DDBJ databases">
        <authorList>
            <person name="McIlroy S.J."/>
            <person name="Karst S.M."/>
            <person name="Albertsen M."/>
        </authorList>
    </citation>
    <scope>NUCLEOTIDE SEQUENCE [LARGE SCALE GENOMIC DNA]</scope>
</reference>
<dbReference type="AlphaFoldDB" id="A0A1A8XGB4"/>
<evidence type="ECO:0000259" key="2">
    <source>
        <dbReference type="Pfam" id="PF17899"/>
    </source>
</evidence>
<gene>
    <name evidence="3" type="ORF">ACCAA_1120007</name>
</gene>
<feature type="domain" description="Peptidase M61 catalytic" evidence="1">
    <location>
        <begin position="323"/>
        <end position="439"/>
    </location>
</feature>
<evidence type="ECO:0000313" key="3">
    <source>
        <dbReference type="EMBL" id="SBT03751.1"/>
    </source>
</evidence>
<organism evidence="3 4">
    <name type="scientific">Candidatus Accumulibacter aalborgensis</name>
    <dbReference type="NCBI Taxonomy" id="1860102"/>
    <lineage>
        <taxon>Bacteria</taxon>
        <taxon>Pseudomonadati</taxon>
        <taxon>Pseudomonadota</taxon>
        <taxon>Betaproteobacteria</taxon>
        <taxon>Candidatus Accumulibacter</taxon>
    </lineage>
</organism>
<dbReference type="InterPro" id="IPR007963">
    <property type="entry name" value="Peptidase_M61_catalytic"/>
</dbReference>
<dbReference type="Gene3D" id="2.60.40.3650">
    <property type="match status" value="1"/>
</dbReference>
<evidence type="ECO:0000259" key="1">
    <source>
        <dbReference type="Pfam" id="PF05299"/>
    </source>
</evidence>
<dbReference type="InterPro" id="IPR027268">
    <property type="entry name" value="Peptidase_M4/M1_CTD_sf"/>
</dbReference>
<dbReference type="Pfam" id="PF17899">
    <property type="entry name" value="Peptidase_M61_N"/>
    <property type="match status" value="1"/>
</dbReference>